<keyword evidence="2" id="KW-1185">Reference proteome</keyword>
<protein>
    <recommendedName>
        <fullName evidence="3">3-oxoacyl-ACP synthase</fullName>
    </recommendedName>
</protein>
<dbReference type="SUPFAM" id="SSF54534">
    <property type="entry name" value="FKBP-like"/>
    <property type="match status" value="1"/>
</dbReference>
<dbReference type="InterPro" id="IPR036953">
    <property type="entry name" value="GreA/GreB_C_sf"/>
</dbReference>
<evidence type="ECO:0000313" key="2">
    <source>
        <dbReference type="Proteomes" id="UP000226437"/>
    </source>
</evidence>
<name>A0A2G0CAU2_9BACT</name>
<dbReference type="Gene3D" id="3.10.50.30">
    <property type="entry name" value="Transcription elongation factor, GreA/GreB, C-terminal domain"/>
    <property type="match status" value="1"/>
</dbReference>
<organism evidence="1 2">
    <name type="scientific">Neolewinella marina</name>
    <dbReference type="NCBI Taxonomy" id="438751"/>
    <lineage>
        <taxon>Bacteria</taxon>
        <taxon>Pseudomonadati</taxon>
        <taxon>Bacteroidota</taxon>
        <taxon>Saprospiria</taxon>
        <taxon>Saprospirales</taxon>
        <taxon>Lewinellaceae</taxon>
        <taxon>Neolewinella</taxon>
    </lineage>
</organism>
<gene>
    <name evidence="1" type="ORF">CGL56_17860</name>
</gene>
<comment type="caution">
    <text evidence="1">The sequence shown here is derived from an EMBL/GenBank/DDBJ whole genome shotgun (WGS) entry which is preliminary data.</text>
</comment>
<accession>A0A2G0CAU2</accession>
<dbReference type="GO" id="GO:0003677">
    <property type="term" value="F:DNA binding"/>
    <property type="evidence" value="ECO:0007669"/>
    <property type="project" value="InterPro"/>
</dbReference>
<dbReference type="AlphaFoldDB" id="A0A2G0CAU2"/>
<dbReference type="RefSeq" id="WP_099107955.1">
    <property type="nucleotide sequence ID" value="NZ_JAATJF010000003.1"/>
</dbReference>
<evidence type="ECO:0000313" key="1">
    <source>
        <dbReference type="EMBL" id="PHK97084.1"/>
    </source>
</evidence>
<evidence type="ECO:0008006" key="3">
    <source>
        <dbReference type="Google" id="ProtNLM"/>
    </source>
</evidence>
<dbReference type="Proteomes" id="UP000226437">
    <property type="component" value="Unassembled WGS sequence"/>
</dbReference>
<proteinExistence type="predicted"/>
<dbReference type="OrthoDB" id="667380at2"/>
<dbReference type="EMBL" id="PDLO01000014">
    <property type="protein sequence ID" value="PHK97084.1"/>
    <property type="molecule type" value="Genomic_DNA"/>
</dbReference>
<reference evidence="1 2" key="1">
    <citation type="submission" date="2017-10" db="EMBL/GenBank/DDBJ databases">
        <title>The draft genome sequence of Lewinella marina KCTC 32374.</title>
        <authorList>
            <person name="Wang K."/>
        </authorList>
    </citation>
    <scope>NUCLEOTIDE SEQUENCE [LARGE SCALE GENOMIC DNA]</scope>
    <source>
        <strain evidence="1 2">MKG-38</strain>
    </source>
</reference>
<sequence>MADHPNIKIQLHQACVADTDRRIATLQHILDGINTARESETKSSAGDKYETGREMLHREEVQAHRQLLQVMEDQRTLTALKPQDNHDRVSQGSLVVTQHGSYYLSVGLGKVKLGNQVYYCISVQSPIGQAFLNRGVGETVTFNGTTHTIEGIF</sequence>
<dbReference type="GO" id="GO:0032784">
    <property type="term" value="P:regulation of DNA-templated transcription elongation"/>
    <property type="evidence" value="ECO:0007669"/>
    <property type="project" value="InterPro"/>
</dbReference>